<evidence type="ECO:0008006" key="4">
    <source>
        <dbReference type="Google" id="ProtNLM"/>
    </source>
</evidence>
<feature type="region of interest" description="Disordered" evidence="1">
    <location>
        <begin position="56"/>
        <end position="105"/>
    </location>
</feature>
<evidence type="ECO:0000313" key="3">
    <source>
        <dbReference type="Proteomes" id="UP000230423"/>
    </source>
</evidence>
<dbReference type="InterPro" id="IPR016447">
    <property type="entry name" value="Translocation_assoc_membrane"/>
</dbReference>
<dbReference type="PANTHER" id="PTHR12371:SF11">
    <property type="entry name" value="TRANSLOCATING CHAIN-ASSOCIATED MEMBRANE PROTEIN"/>
    <property type="match status" value="1"/>
</dbReference>
<dbReference type="OrthoDB" id="3053196at2759"/>
<name>A0A2G9TQ24_TELCI</name>
<dbReference type="GO" id="GO:0005789">
    <property type="term" value="C:endoplasmic reticulum membrane"/>
    <property type="evidence" value="ECO:0007669"/>
    <property type="project" value="TreeGrafter"/>
</dbReference>
<evidence type="ECO:0000256" key="1">
    <source>
        <dbReference type="SAM" id="MobiDB-lite"/>
    </source>
</evidence>
<dbReference type="GO" id="GO:0006616">
    <property type="term" value="P:SRP-dependent cotranslational protein targeting to membrane, translocation"/>
    <property type="evidence" value="ECO:0007669"/>
    <property type="project" value="InterPro"/>
</dbReference>
<sequence>MTFWYGLRQSESAYIDVASGNYNTAYVRLNCLLVVLSLQLFQLWNFTSFHVGRFKESASRKSKTETKRLTPQPKAKKVKADDSISETEQADELDGNLKKGKKKTN</sequence>
<organism evidence="2 3">
    <name type="scientific">Teladorsagia circumcincta</name>
    <name type="common">Brown stomach worm</name>
    <name type="synonym">Ostertagia circumcincta</name>
    <dbReference type="NCBI Taxonomy" id="45464"/>
    <lineage>
        <taxon>Eukaryota</taxon>
        <taxon>Metazoa</taxon>
        <taxon>Ecdysozoa</taxon>
        <taxon>Nematoda</taxon>
        <taxon>Chromadorea</taxon>
        <taxon>Rhabditida</taxon>
        <taxon>Rhabditina</taxon>
        <taxon>Rhabditomorpha</taxon>
        <taxon>Strongyloidea</taxon>
        <taxon>Trichostrongylidae</taxon>
        <taxon>Teladorsagia</taxon>
    </lineage>
</organism>
<proteinExistence type="predicted"/>
<feature type="compositionally biased region" description="Basic and acidic residues" evidence="1">
    <location>
        <begin position="56"/>
        <end position="68"/>
    </location>
</feature>
<keyword evidence="3" id="KW-1185">Reference proteome</keyword>
<dbReference type="AlphaFoldDB" id="A0A2G9TQ24"/>
<dbReference type="EMBL" id="KZ356183">
    <property type="protein sequence ID" value="PIO60081.1"/>
    <property type="molecule type" value="Genomic_DNA"/>
</dbReference>
<dbReference type="Proteomes" id="UP000230423">
    <property type="component" value="Unassembled WGS sequence"/>
</dbReference>
<dbReference type="PANTHER" id="PTHR12371">
    <property type="entry name" value="TRANSLOCATION ASSOCIATED MEMBRANE PROTEIN"/>
    <property type="match status" value="1"/>
</dbReference>
<evidence type="ECO:0000313" key="2">
    <source>
        <dbReference type="EMBL" id="PIO60081.1"/>
    </source>
</evidence>
<reference evidence="2 3" key="1">
    <citation type="submission" date="2015-09" db="EMBL/GenBank/DDBJ databases">
        <title>Draft genome of the parasitic nematode Teladorsagia circumcincta isolate WARC Sus (inbred).</title>
        <authorList>
            <person name="Mitreva M."/>
        </authorList>
    </citation>
    <scope>NUCLEOTIDE SEQUENCE [LARGE SCALE GENOMIC DNA]</scope>
    <source>
        <strain evidence="2 3">S</strain>
    </source>
</reference>
<dbReference type="GO" id="GO:0045048">
    <property type="term" value="P:protein insertion into ER membrane"/>
    <property type="evidence" value="ECO:0007669"/>
    <property type="project" value="TreeGrafter"/>
</dbReference>
<protein>
    <recommendedName>
        <fullName evidence="4">TLC domain-containing protein</fullName>
    </recommendedName>
</protein>
<feature type="compositionally biased region" description="Acidic residues" evidence="1">
    <location>
        <begin position="83"/>
        <end position="94"/>
    </location>
</feature>
<accession>A0A2G9TQ24</accession>
<gene>
    <name evidence="2" type="ORF">TELCIR_18428</name>
</gene>